<dbReference type="EMBL" id="CP035758">
    <property type="protein sequence ID" value="QBD82757.1"/>
    <property type="molecule type" value="Genomic_DNA"/>
</dbReference>
<evidence type="ECO:0000313" key="2">
    <source>
        <dbReference type="Proteomes" id="UP000290365"/>
    </source>
</evidence>
<dbReference type="Gene3D" id="3.50.30.50">
    <property type="entry name" value="Putative cyclase"/>
    <property type="match status" value="1"/>
</dbReference>
<protein>
    <submittedName>
        <fullName evidence="1">Cyclase family protein</fullName>
    </submittedName>
</protein>
<proteinExistence type="predicted"/>
<organism evidence="1 2">
    <name type="scientific">Ktedonosporobacter rubrisoli</name>
    <dbReference type="NCBI Taxonomy" id="2509675"/>
    <lineage>
        <taxon>Bacteria</taxon>
        <taxon>Bacillati</taxon>
        <taxon>Chloroflexota</taxon>
        <taxon>Ktedonobacteria</taxon>
        <taxon>Ktedonobacterales</taxon>
        <taxon>Ktedonosporobacteraceae</taxon>
        <taxon>Ktedonosporobacter</taxon>
    </lineage>
</organism>
<dbReference type="SUPFAM" id="SSF102198">
    <property type="entry name" value="Putative cyclase"/>
    <property type="match status" value="1"/>
</dbReference>
<dbReference type="Pfam" id="PF04199">
    <property type="entry name" value="Cyclase"/>
    <property type="match status" value="1"/>
</dbReference>
<dbReference type="GO" id="GO:0019441">
    <property type="term" value="P:L-tryptophan catabolic process to kynurenine"/>
    <property type="evidence" value="ECO:0007669"/>
    <property type="project" value="InterPro"/>
</dbReference>
<gene>
    <name evidence="1" type="ORF">EPA93_45050</name>
</gene>
<keyword evidence="2" id="KW-1185">Reference proteome</keyword>
<dbReference type="PANTHER" id="PTHR31118">
    <property type="entry name" value="CYCLASE-LIKE PROTEIN 2"/>
    <property type="match status" value="1"/>
</dbReference>
<dbReference type="AlphaFoldDB" id="A0A4P6K3C9"/>
<dbReference type="InterPro" id="IPR007325">
    <property type="entry name" value="KFase/CYL"/>
</dbReference>
<dbReference type="RefSeq" id="WP_129893826.1">
    <property type="nucleotide sequence ID" value="NZ_CP035758.1"/>
</dbReference>
<dbReference type="Proteomes" id="UP000290365">
    <property type="component" value="Chromosome"/>
</dbReference>
<evidence type="ECO:0000313" key="1">
    <source>
        <dbReference type="EMBL" id="QBD82757.1"/>
    </source>
</evidence>
<dbReference type="KEGG" id="kbs:EPA93_45050"/>
<dbReference type="GO" id="GO:0004061">
    <property type="term" value="F:arylformamidase activity"/>
    <property type="evidence" value="ECO:0007669"/>
    <property type="project" value="InterPro"/>
</dbReference>
<dbReference type="OrthoDB" id="9796085at2"/>
<accession>A0A4P6K3C9</accession>
<reference evidence="1 2" key="1">
    <citation type="submission" date="2019-01" db="EMBL/GenBank/DDBJ databases">
        <title>Ktedonosporobacter rubrisoli SCAWS-G2.</title>
        <authorList>
            <person name="Huang Y."/>
            <person name="Yan B."/>
        </authorList>
    </citation>
    <scope>NUCLEOTIDE SEQUENCE [LARGE SCALE GENOMIC DNA]</scope>
    <source>
        <strain evidence="1 2">SCAWS-G2</strain>
    </source>
</reference>
<dbReference type="InterPro" id="IPR037175">
    <property type="entry name" value="KFase_sf"/>
</dbReference>
<name>A0A4P6K3C9_KTERU</name>
<dbReference type="PANTHER" id="PTHR31118:SF32">
    <property type="entry name" value="KYNURENINE FORMAMIDASE"/>
    <property type="match status" value="1"/>
</dbReference>
<sequence>MVHPIDLRNVRVLDLSQDWDIHTPGFATYDGPTIKWIKRVAFDKVGGQHIASTLHVGTHLDAPLHFITNGQDIGSIPINKLFGPAVIVDLEKLGIGDYGIYTPQHFEDWERRTGIRIERGDILFVHTGYHKYYPSNWAGESQPDETRYFIKHPGPTREFADWVLERGISWLAVDAGSMDHPMNTVIRSLRPDLAAEAERVLGKSLSEIFPTPDYQVMHYYLFPHLVFHAENVGGEIDQVLDQRVWIGCYPWRFKGGEAAFCRIVAYVTEEGER</sequence>